<dbReference type="PANTHER" id="PTHR40980">
    <property type="entry name" value="PLUG DOMAIN-CONTAINING PROTEIN"/>
    <property type="match status" value="1"/>
</dbReference>
<evidence type="ECO:0000259" key="6">
    <source>
        <dbReference type="Pfam" id="PF14905"/>
    </source>
</evidence>
<dbReference type="Pfam" id="PF13715">
    <property type="entry name" value="CarbopepD_reg_2"/>
    <property type="match status" value="1"/>
</dbReference>
<dbReference type="Gene3D" id="2.170.130.10">
    <property type="entry name" value="TonB-dependent receptor, plug domain"/>
    <property type="match status" value="1"/>
</dbReference>
<keyword evidence="7" id="KW-0675">Receptor</keyword>
<dbReference type="PANTHER" id="PTHR40980:SF4">
    <property type="entry name" value="TONB-DEPENDENT RECEPTOR-LIKE BETA-BARREL DOMAIN-CONTAINING PROTEIN"/>
    <property type="match status" value="1"/>
</dbReference>
<feature type="domain" description="Outer membrane protein beta-barrel" evidence="6">
    <location>
        <begin position="380"/>
        <end position="782"/>
    </location>
</feature>
<comment type="subcellular location">
    <subcellularLocation>
        <location evidence="1">Cell outer membrane</location>
    </subcellularLocation>
</comment>
<dbReference type="EMBL" id="JADIMG010000098">
    <property type="protein sequence ID" value="MBO8460807.1"/>
    <property type="molecule type" value="Genomic_DNA"/>
</dbReference>
<accession>A0A9D9HV13</accession>
<evidence type="ECO:0000256" key="4">
    <source>
        <dbReference type="SAM" id="MobiDB-lite"/>
    </source>
</evidence>
<dbReference type="InterPro" id="IPR036942">
    <property type="entry name" value="Beta-barrel_TonB_sf"/>
</dbReference>
<gene>
    <name evidence="7" type="ORF">IAA73_10845</name>
</gene>
<dbReference type="Gene3D" id="2.40.170.20">
    <property type="entry name" value="TonB-dependent receptor, beta-barrel domain"/>
    <property type="match status" value="1"/>
</dbReference>
<evidence type="ECO:0000256" key="3">
    <source>
        <dbReference type="ARBA" id="ARBA00023237"/>
    </source>
</evidence>
<protein>
    <submittedName>
        <fullName evidence="7">TonB-dependent receptor</fullName>
    </submittedName>
</protein>
<dbReference type="AlphaFoldDB" id="A0A9D9HV13"/>
<reference evidence="7" key="2">
    <citation type="journal article" date="2021" name="PeerJ">
        <title>Extensive microbial diversity within the chicken gut microbiome revealed by metagenomics and culture.</title>
        <authorList>
            <person name="Gilroy R."/>
            <person name="Ravi A."/>
            <person name="Getino M."/>
            <person name="Pursley I."/>
            <person name="Horton D.L."/>
            <person name="Alikhan N.F."/>
            <person name="Baker D."/>
            <person name="Gharbi K."/>
            <person name="Hall N."/>
            <person name="Watson M."/>
            <person name="Adriaenssens E.M."/>
            <person name="Foster-Nyarko E."/>
            <person name="Jarju S."/>
            <person name="Secka A."/>
            <person name="Antonio M."/>
            <person name="Oren A."/>
            <person name="Chaudhuri R.R."/>
            <person name="La Ragione R."/>
            <person name="Hildebrand F."/>
            <person name="Pallen M.J."/>
        </authorList>
    </citation>
    <scope>NUCLEOTIDE SEQUENCE</scope>
    <source>
        <strain evidence="7">G3-3990</strain>
    </source>
</reference>
<organism evidence="7 8">
    <name type="scientific">Candidatus Gallipaludibacter merdavium</name>
    <dbReference type="NCBI Taxonomy" id="2840839"/>
    <lineage>
        <taxon>Bacteria</taxon>
        <taxon>Pseudomonadati</taxon>
        <taxon>Bacteroidota</taxon>
        <taxon>Bacteroidia</taxon>
        <taxon>Bacteroidales</taxon>
        <taxon>Candidatus Gallipaludibacter</taxon>
    </lineage>
</organism>
<feature type="compositionally biased region" description="Polar residues" evidence="4">
    <location>
        <begin position="395"/>
        <end position="410"/>
    </location>
</feature>
<dbReference type="InterPro" id="IPR037066">
    <property type="entry name" value="Plug_dom_sf"/>
</dbReference>
<evidence type="ECO:0000259" key="5">
    <source>
        <dbReference type="Pfam" id="PF07715"/>
    </source>
</evidence>
<evidence type="ECO:0000313" key="7">
    <source>
        <dbReference type="EMBL" id="MBO8460807.1"/>
    </source>
</evidence>
<feature type="domain" description="TonB-dependent receptor plug" evidence="5">
    <location>
        <begin position="143"/>
        <end position="218"/>
    </location>
</feature>
<dbReference type="Pfam" id="PF07715">
    <property type="entry name" value="Plug"/>
    <property type="match status" value="1"/>
</dbReference>
<dbReference type="InterPro" id="IPR012910">
    <property type="entry name" value="Plug_dom"/>
</dbReference>
<evidence type="ECO:0000313" key="8">
    <source>
        <dbReference type="Proteomes" id="UP000823641"/>
    </source>
</evidence>
<dbReference type="SUPFAM" id="SSF56935">
    <property type="entry name" value="Porins"/>
    <property type="match status" value="1"/>
</dbReference>
<feature type="region of interest" description="Disordered" evidence="4">
    <location>
        <begin position="395"/>
        <end position="428"/>
    </location>
</feature>
<sequence length="807" mass="91057">MRLLTIISLIIYFTIASYAQISVTGKLLDAETENPIDFANISVSKSGETAPFTGTVTDADGNFTVSLSKGTYIVKCSFIGYIEKSKTIKVDSKPLQMGNIYLESDNQQLQEIEVVAQGSNMRFELDKKVFSVDQNIASAGGVATDILQNIPSVDVDGEGNISLRNNESVEVWINGKPSGLTADNRGQILEQLPAESIKEIEVITNPSAKYDPEGTAGIINIVMKKNRKAGYYGSVSAGTNYPWGGIPGYNASANINFSQGIVDSYLNIGYRNNNNIGGTLSDRYDYLPTDTINLYQIGKNNRNYNGLFVRAGIDFRITDNSSIGLSGFGMFGKNTTNNTKNYEEKNITTDTHIRTYDRLEEGSGKFPGGNVTLDYRIDFTPKQNLWASVNYSQHNSSNSSTYTQNDVTNGTQLSSKQQQNKTNNNSRWTIKADYTNNFTENSRLEAGWQTSLRYQLSTADAMDLLTQQPLEEFYNDFDYREQVHALYVTYGNRFWEKLSAQVGLRGEYMLRHTTTNGVENKPQSYFQLFPSAYLSYSLPKGNELQVNYTRRVDRPRGRQINPFKDLSDSTNISYGNEELLPQFSSALELNYLKNWQSHTLSAGLFYRYSDGVIQNIRYVTNGQMENTYVNVSRSQNAGIELVSKNKLWGEFLQLTTSVNAYFSQMDSATYSFEKATVYIPQQNNFTWSARMNASFLFLKNLTGQITGRYSSPRLLAQGRTAHSYALDLGLRATFFDRQLSVNLMARDILDSRGRKSENWSDNFYEYSEFQWHGRTIGLTVTYNFGNMKPKKKNKPVDTMDESMEMDE</sequence>
<keyword evidence="3" id="KW-0998">Cell outer membrane</keyword>
<feature type="compositionally biased region" description="Low complexity" evidence="4">
    <location>
        <begin position="411"/>
        <end position="426"/>
    </location>
</feature>
<dbReference type="InterPro" id="IPR008969">
    <property type="entry name" value="CarboxyPept-like_regulatory"/>
</dbReference>
<dbReference type="Gene3D" id="2.60.40.1120">
    <property type="entry name" value="Carboxypeptidase-like, regulatory domain"/>
    <property type="match status" value="1"/>
</dbReference>
<evidence type="ECO:0000256" key="2">
    <source>
        <dbReference type="ARBA" id="ARBA00023136"/>
    </source>
</evidence>
<comment type="caution">
    <text evidence="7">The sequence shown here is derived from an EMBL/GenBank/DDBJ whole genome shotgun (WGS) entry which is preliminary data.</text>
</comment>
<dbReference type="GO" id="GO:0009279">
    <property type="term" value="C:cell outer membrane"/>
    <property type="evidence" value="ECO:0007669"/>
    <property type="project" value="UniProtKB-SubCell"/>
</dbReference>
<keyword evidence="2" id="KW-0472">Membrane</keyword>
<evidence type="ECO:0000256" key="1">
    <source>
        <dbReference type="ARBA" id="ARBA00004442"/>
    </source>
</evidence>
<dbReference type="SUPFAM" id="SSF49464">
    <property type="entry name" value="Carboxypeptidase regulatory domain-like"/>
    <property type="match status" value="1"/>
</dbReference>
<proteinExistence type="predicted"/>
<dbReference type="Proteomes" id="UP000823641">
    <property type="component" value="Unassembled WGS sequence"/>
</dbReference>
<reference evidence="7" key="1">
    <citation type="submission" date="2020-10" db="EMBL/GenBank/DDBJ databases">
        <authorList>
            <person name="Gilroy R."/>
        </authorList>
    </citation>
    <scope>NUCLEOTIDE SEQUENCE</scope>
    <source>
        <strain evidence="7">G3-3990</strain>
    </source>
</reference>
<name>A0A9D9HV13_9BACT</name>
<dbReference type="Pfam" id="PF14905">
    <property type="entry name" value="OMP_b-brl_3"/>
    <property type="match status" value="1"/>
</dbReference>
<dbReference type="InterPro" id="IPR041700">
    <property type="entry name" value="OMP_b-brl_3"/>
</dbReference>